<dbReference type="InterPro" id="IPR011608">
    <property type="entry name" value="PRD"/>
</dbReference>
<dbReference type="PROSITE" id="PS51372">
    <property type="entry name" value="PRD_2"/>
    <property type="match status" value="2"/>
</dbReference>
<protein>
    <submittedName>
        <fullName evidence="8">Mannitol operon transcriptional antiterminator</fullName>
    </submittedName>
</protein>
<keyword evidence="4" id="KW-0804">Transcription</keyword>
<dbReference type="GO" id="GO:0009401">
    <property type="term" value="P:phosphoenolpyruvate-dependent sugar phosphotransferase system"/>
    <property type="evidence" value="ECO:0007669"/>
    <property type="project" value="InterPro"/>
</dbReference>
<dbReference type="PANTHER" id="PTHR30185:SF18">
    <property type="entry name" value="TRANSCRIPTIONAL REGULATOR MTLR"/>
    <property type="match status" value="1"/>
</dbReference>
<dbReference type="EMBL" id="JACHEN010000069">
    <property type="protein sequence ID" value="MBB6219045.1"/>
    <property type="molecule type" value="Genomic_DNA"/>
</dbReference>
<organism evidence="8 9">
    <name type="scientific">Anaerosolibacter carboniphilus</name>
    <dbReference type="NCBI Taxonomy" id="1417629"/>
    <lineage>
        <taxon>Bacteria</taxon>
        <taxon>Bacillati</taxon>
        <taxon>Bacillota</taxon>
        <taxon>Clostridia</taxon>
        <taxon>Peptostreptococcales</taxon>
        <taxon>Thermotaleaceae</taxon>
        <taxon>Anaerosolibacter</taxon>
    </lineage>
</organism>
<evidence type="ECO:0000256" key="1">
    <source>
        <dbReference type="ARBA" id="ARBA00022679"/>
    </source>
</evidence>
<dbReference type="SUPFAM" id="SSF63520">
    <property type="entry name" value="PTS-regulatory domain, PRD"/>
    <property type="match status" value="2"/>
</dbReference>
<dbReference type="Pfam" id="PF02302">
    <property type="entry name" value="PTS_IIB"/>
    <property type="match status" value="1"/>
</dbReference>
<keyword evidence="3" id="KW-0805">Transcription regulation</keyword>
<keyword evidence="9" id="KW-1185">Reference proteome</keyword>
<dbReference type="SUPFAM" id="SSF55804">
    <property type="entry name" value="Phoshotransferase/anion transport protein"/>
    <property type="match status" value="1"/>
</dbReference>
<dbReference type="Pfam" id="PF08279">
    <property type="entry name" value="HTH_11"/>
    <property type="match status" value="1"/>
</dbReference>
<feature type="domain" description="PTS EIIB type-2" evidence="6">
    <location>
        <begin position="440"/>
        <end position="531"/>
    </location>
</feature>
<dbReference type="PANTHER" id="PTHR30185">
    <property type="entry name" value="CRYPTIC BETA-GLUCOSIDE BGL OPERON ANTITERMINATOR"/>
    <property type="match status" value="1"/>
</dbReference>
<feature type="domain" description="PRD" evidence="7">
    <location>
        <begin position="326"/>
        <end position="433"/>
    </location>
</feature>
<dbReference type="PROSITE" id="PS51094">
    <property type="entry name" value="PTS_EIIA_TYPE_2"/>
    <property type="match status" value="1"/>
</dbReference>
<dbReference type="InterPro" id="IPR002178">
    <property type="entry name" value="PTS_EIIA_type-2_dom"/>
</dbReference>
<dbReference type="PROSITE" id="PS51099">
    <property type="entry name" value="PTS_EIIB_TYPE_2"/>
    <property type="match status" value="1"/>
</dbReference>
<dbReference type="Gene3D" id="3.40.930.10">
    <property type="entry name" value="Mannitol-specific EII, Chain A"/>
    <property type="match status" value="1"/>
</dbReference>
<evidence type="ECO:0000313" key="9">
    <source>
        <dbReference type="Proteomes" id="UP000579281"/>
    </source>
</evidence>
<dbReference type="AlphaFoldDB" id="A0A841L9Y2"/>
<dbReference type="Pfam" id="PF00359">
    <property type="entry name" value="PTS_EIIA_2"/>
    <property type="match status" value="1"/>
</dbReference>
<evidence type="ECO:0000256" key="3">
    <source>
        <dbReference type="ARBA" id="ARBA00023015"/>
    </source>
</evidence>
<keyword evidence="1" id="KW-0808">Transferase</keyword>
<dbReference type="Pfam" id="PF00874">
    <property type="entry name" value="PRD"/>
    <property type="match status" value="2"/>
</dbReference>
<dbReference type="Gene3D" id="3.40.50.2300">
    <property type="match status" value="1"/>
</dbReference>
<keyword evidence="2" id="KW-0677">Repeat</keyword>
<feature type="domain" description="PTS EIIA type-2" evidence="5">
    <location>
        <begin position="560"/>
        <end position="707"/>
    </location>
</feature>
<dbReference type="InterPro" id="IPR036634">
    <property type="entry name" value="PRD_sf"/>
</dbReference>
<name>A0A841L9Y2_9FIRM</name>
<feature type="domain" description="PRD" evidence="7">
    <location>
        <begin position="208"/>
        <end position="313"/>
    </location>
</feature>
<dbReference type="InterPro" id="IPR016152">
    <property type="entry name" value="PTrfase/Anion_transptr"/>
</dbReference>
<evidence type="ECO:0000256" key="4">
    <source>
        <dbReference type="ARBA" id="ARBA00023163"/>
    </source>
</evidence>
<dbReference type="SUPFAM" id="SSF52794">
    <property type="entry name" value="PTS system IIB component-like"/>
    <property type="match status" value="1"/>
</dbReference>
<dbReference type="Proteomes" id="UP000579281">
    <property type="component" value="Unassembled WGS sequence"/>
</dbReference>
<sequence length="719" mass="83121">MSELLLTARGKQILQMIVDASKPITIGDIARNLEVSSRTILREMPLTEQWLEKNDFKLMKKTKVGIQLMATLEERRRLSAMLDSESVELEFTPENRQSLIISELLQNREPTKLFYFSSLFKVSEGTISHDLDKVEAWLNKHELTLVRKPGLGVYIEGNENSLRRAMITILYENLDEDQLLKITRQNLAGLNKKQESIEINTSNRLMNMIDKEVIKTIEEIIHGAEADLEYKLTDSAYVGLIVHLALAIQRIKNNERIVMKEEFWRELAQSNEYKIAEKIAWEITQSTQIEIPKDEIGYITMHLKGAKMRNGVYDHHDFKDTGEFIIGNFELTQLANQMIKVAEKEAGYVLKDNENLLFGLISHLRPAINRLKMNLDIRNPLLGKIRQMYPEIYKISEKCAEVVNKKFDVRMPEAEIGYIAMHFGAAIEKKRQSSNRQRVHRAVVACTSGIGTSRLLATRLKKEFQNIDIVDIVSTIRIEEEWLKENKIDLIITTVYMDGNTVPVIQVDPLLLEENRKKLQNVLENLNVHDDYSLEGMEQSSMDLKERSYAMKEYGEGVLEILEGFFLKEEVEVEDMAHLIRYVSEITADSKDNAGILEQNFLEREQKGSTVLSKKEMMLLHCRTRASDHLKFGVVRLKDRKSLVCLNSYGEEEQIKTFLVMITPMDKSKRYLEVMSQISTSLIDEPIFIDVLSKGTQKEIYEDLNRILHKFLNLKTNRI</sequence>
<evidence type="ECO:0000259" key="6">
    <source>
        <dbReference type="PROSITE" id="PS51099"/>
    </source>
</evidence>
<evidence type="ECO:0000259" key="7">
    <source>
        <dbReference type="PROSITE" id="PS51372"/>
    </source>
</evidence>
<dbReference type="GO" id="GO:0006355">
    <property type="term" value="P:regulation of DNA-templated transcription"/>
    <property type="evidence" value="ECO:0007669"/>
    <property type="project" value="InterPro"/>
</dbReference>
<dbReference type="GO" id="GO:0008982">
    <property type="term" value="F:protein-N(PI)-phosphohistidine-sugar phosphotransferase activity"/>
    <property type="evidence" value="ECO:0007669"/>
    <property type="project" value="InterPro"/>
</dbReference>
<evidence type="ECO:0000259" key="5">
    <source>
        <dbReference type="PROSITE" id="PS51094"/>
    </source>
</evidence>
<comment type="caution">
    <text evidence="8">The sequence shown here is derived from an EMBL/GenBank/DDBJ whole genome shotgun (WGS) entry which is preliminary data.</text>
</comment>
<gene>
    <name evidence="8" type="ORF">HNQ80_005225</name>
</gene>
<dbReference type="CDD" id="cd05568">
    <property type="entry name" value="PTS_IIB_bgl_like"/>
    <property type="match status" value="1"/>
</dbReference>
<reference evidence="8 9" key="1">
    <citation type="submission" date="2020-08" db="EMBL/GenBank/DDBJ databases">
        <title>Genomic Encyclopedia of Type Strains, Phase IV (KMG-IV): sequencing the most valuable type-strain genomes for metagenomic binning, comparative biology and taxonomic classification.</title>
        <authorList>
            <person name="Goeker M."/>
        </authorList>
    </citation>
    <scope>NUCLEOTIDE SEQUENCE [LARGE SCALE GENOMIC DNA]</scope>
    <source>
        <strain evidence="8 9">DSM 103526</strain>
    </source>
</reference>
<dbReference type="InterPro" id="IPR003501">
    <property type="entry name" value="PTS_EIIB_2/3"/>
</dbReference>
<dbReference type="InterPro" id="IPR013196">
    <property type="entry name" value="HTH_11"/>
</dbReference>
<dbReference type="InterPro" id="IPR050661">
    <property type="entry name" value="BglG_antiterminators"/>
</dbReference>
<dbReference type="Gene3D" id="1.10.10.10">
    <property type="entry name" value="Winged helix-like DNA-binding domain superfamily/Winged helix DNA-binding domain"/>
    <property type="match status" value="2"/>
</dbReference>
<proteinExistence type="predicted"/>
<dbReference type="RefSeq" id="WP_184314077.1">
    <property type="nucleotide sequence ID" value="NZ_JACHEN010000069.1"/>
</dbReference>
<dbReference type="Gene3D" id="1.10.1790.10">
    <property type="entry name" value="PRD domain"/>
    <property type="match status" value="2"/>
</dbReference>
<accession>A0A841L9Y2</accession>
<evidence type="ECO:0000313" key="8">
    <source>
        <dbReference type="EMBL" id="MBB6219045.1"/>
    </source>
</evidence>
<evidence type="ECO:0000256" key="2">
    <source>
        <dbReference type="ARBA" id="ARBA00022737"/>
    </source>
</evidence>
<dbReference type="InterPro" id="IPR013011">
    <property type="entry name" value="PTS_EIIB_2"/>
</dbReference>
<dbReference type="InterPro" id="IPR036095">
    <property type="entry name" value="PTS_EIIB-like_sf"/>
</dbReference>
<dbReference type="InterPro" id="IPR036388">
    <property type="entry name" value="WH-like_DNA-bd_sf"/>
</dbReference>